<keyword evidence="8" id="KW-0249">Electron transport</keyword>
<dbReference type="EMBL" id="JBHRUV010000034">
    <property type="protein sequence ID" value="MFC3266303.1"/>
    <property type="molecule type" value="Genomic_DNA"/>
</dbReference>
<evidence type="ECO:0000256" key="6">
    <source>
        <dbReference type="ARBA" id="ARBA00022475"/>
    </source>
</evidence>
<dbReference type="Pfam" id="PF03626">
    <property type="entry name" value="COX4_pro"/>
    <property type="match status" value="1"/>
</dbReference>
<keyword evidence="7 17" id="KW-0812">Transmembrane</keyword>
<gene>
    <name evidence="18" type="primary">cyoD</name>
    <name evidence="18" type="ORF">ACFOEX_08055</name>
</gene>
<feature type="transmembrane region" description="Helical" evidence="17">
    <location>
        <begin position="62"/>
        <end position="81"/>
    </location>
</feature>
<keyword evidence="5" id="KW-0813">Transport</keyword>
<evidence type="ECO:0000256" key="16">
    <source>
        <dbReference type="ARBA" id="ARBA00032185"/>
    </source>
</evidence>
<evidence type="ECO:0000256" key="7">
    <source>
        <dbReference type="ARBA" id="ARBA00022692"/>
    </source>
</evidence>
<dbReference type="PANTHER" id="PTHR36835:SF1">
    <property type="entry name" value="CYTOCHROME BO(3) UBIQUINOL OXIDASE SUBUNIT 4"/>
    <property type="match status" value="1"/>
</dbReference>
<dbReference type="RefSeq" id="WP_376829059.1">
    <property type="nucleotide sequence ID" value="NZ_JBHLWR010000004.1"/>
</dbReference>
<evidence type="ECO:0000256" key="11">
    <source>
        <dbReference type="ARBA" id="ARBA00023136"/>
    </source>
</evidence>
<name>A0ABV7LEY6_9HYPH</name>
<comment type="subunit">
    <text evidence="3">Heterooctamer of two A chains, two B chains, two C chains and two D chains.</text>
</comment>
<organism evidence="18 19">
    <name type="scientific">Camelimonas abortus</name>
    <dbReference type="NCBI Taxonomy" id="1017184"/>
    <lineage>
        <taxon>Bacteria</taxon>
        <taxon>Pseudomonadati</taxon>
        <taxon>Pseudomonadota</taxon>
        <taxon>Alphaproteobacteria</taxon>
        <taxon>Hyphomicrobiales</taxon>
        <taxon>Chelatococcaceae</taxon>
        <taxon>Camelimonas</taxon>
    </lineage>
</organism>
<evidence type="ECO:0000256" key="14">
    <source>
        <dbReference type="ARBA" id="ARBA00030211"/>
    </source>
</evidence>
<evidence type="ECO:0000256" key="10">
    <source>
        <dbReference type="ARBA" id="ARBA00023002"/>
    </source>
</evidence>
<evidence type="ECO:0000313" key="19">
    <source>
        <dbReference type="Proteomes" id="UP001595536"/>
    </source>
</evidence>
<dbReference type="NCBIfam" id="TIGR02847">
    <property type="entry name" value="CyoD"/>
    <property type="match status" value="1"/>
</dbReference>
<feature type="transmembrane region" description="Helical" evidence="17">
    <location>
        <begin position="32"/>
        <end position="56"/>
    </location>
</feature>
<keyword evidence="11 17" id="KW-0472">Membrane</keyword>
<keyword evidence="19" id="KW-1185">Reference proteome</keyword>
<dbReference type="InterPro" id="IPR005171">
    <property type="entry name" value="Cyt_c_oxidase_su4_prok"/>
</dbReference>
<comment type="function">
    <text evidence="12">Cytochrome bo(3) ubiquinol terminal oxidase is the component of the aerobic respiratory chain of E.coli that predominates when cells are grown at high aeration. Has proton pump activity across the membrane in addition to electron transfer, pumping 2 protons/electron.</text>
</comment>
<evidence type="ECO:0000313" key="18">
    <source>
        <dbReference type="EMBL" id="MFC3266303.1"/>
    </source>
</evidence>
<evidence type="ECO:0000256" key="8">
    <source>
        <dbReference type="ARBA" id="ARBA00022982"/>
    </source>
</evidence>
<keyword evidence="10" id="KW-0560">Oxidoreductase</keyword>
<dbReference type="Proteomes" id="UP001595536">
    <property type="component" value="Unassembled WGS sequence"/>
</dbReference>
<protein>
    <recommendedName>
        <fullName evidence="4">Cytochrome bo(3) ubiquinol oxidase subunit 4</fullName>
    </recommendedName>
    <alternativeName>
        <fullName evidence="16">Cytochrome o ubiquinol oxidase subunit 4</fullName>
    </alternativeName>
    <alternativeName>
        <fullName evidence="13">Oxidase bo(3) subunit 4</fullName>
    </alternativeName>
    <alternativeName>
        <fullName evidence="14">Ubiquinol oxidase polypeptide IV</fullName>
    </alternativeName>
    <alternativeName>
        <fullName evidence="15">Ubiquinol oxidase subunit 4</fullName>
    </alternativeName>
</protein>
<evidence type="ECO:0000256" key="15">
    <source>
        <dbReference type="ARBA" id="ARBA00031887"/>
    </source>
</evidence>
<proteinExistence type="inferred from homology"/>
<accession>A0ABV7LEY6</accession>
<comment type="similarity">
    <text evidence="2">Belongs to the cytochrome c oxidase bacterial subunit 4 family.</text>
</comment>
<evidence type="ECO:0000256" key="9">
    <source>
        <dbReference type="ARBA" id="ARBA00022989"/>
    </source>
</evidence>
<keyword evidence="9 17" id="KW-1133">Transmembrane helix</keyword>
<dbReference type="PANTHER" id="PTHR36835">
    <property type="entry name" value="CYTOCHROME BO(3) UBIQUINOL OXIDASE SUBUNIT 4"/>
    <property type="match status" value="1"/>
</dbReference>
<evidence type="ECO:0000256" key="5">
    <source>
        <dbReference type="ARBA" id="ARBA00022448"/>
    </source>
</evidence>
<reference evidence="19" key="1">
    <citation type="journal article" date="2019" name="Int. J. Syst. Evol. Microbiol.">
        <title>The Global Catalogue of Microorganisms (GCM) 10K type strain sequencing project: providing services to taxonomists for standard genome sequencing and annotation.</title>
        <authorList>
            <consortium name="The Broad Institute Genomics Platform"/>
            <consortium name="The Broad Institute Genome Sequencing Center for Infectious Disease"/>
            <person name="Wu L."/>
            <person name="Ma J."/>
        </authorList>
    </citation>
    <scope>NUCLEOTIDE SEQUENCE [LARGE SCALE GENOMIC DNA]</scope>
    <source>
        <strain evidence="19">CCM 7941</strain>
    </source>
</reference>
<evidence type="ECO:0000256" key="3">
    <source>
        <dbReference type="ARBA" id="ARBA00011700"/>
    </source>
</evidence>
<feature type="transmembrane region" description="Helical" evidence="17">
    <location>
        <begin position="93"/>
        <end position="114"/>
    </location>
</feature>
<evidence type="ECO:0000256" key="12">
    <source>
        <dbReference type="ARBA" id="ARBA00025694"/>
    </source>
</evidence>
<dbReference type="InterPro" id="IPR014210">
    <property type="entry name" value="Cyt_o_ubiqinol_oxidase_su4"/>
</dbReference>
<evidence type="ECO:0000256" key="13">
    <source>
        <dbReference type="ARBA" id="ARBA00030071"/>
    </source>
</evidence>
<evidence type="ECO:0000256" key="2">
    <source>
        <dbReference type="ARBA" id="ARBA00008079"/>
    </source>
</evidence>
<keyword evidence="6" id="KW-1003">Cell membrane</keyword>
<evidence type="ECO:0000256" key="4">
    <source>
        <dbReference type="ARBA" id="ARBA00014689"/>
    </source>
</evidence>
<dbReference type="InterPro" id="IPR050968">
    <property type="entry name" value="Cytochrome_c_oxidase_bac_sub4"/>
</dbReference>
<evidence type="ECO:0000256" key="1">
    <source>
        <dbReference type="ARBA" id="ARBA00004651"/>
    </source>
</evidence>
<comment type="subcellular location">
    <subcellularLocation>
        <location evidence="1">Cell membrane</location>
        <topology evidence="1">Multi-pass membrane protein</topology>
    </subcellularLocation>
</comment>
<evidence type="ECO:0000256" key="17">
    <source>
        <dbReference type="SAM" id="Phobius"/>
    </source>
</evidence>
<comment type="caution">
    <text evidence="18">The sequence shown here is derived from an EMBL/GenBank/DDBJ whole genome shotgun (WGS) entry which is preliminary data.</text>
</comment>
<sequence length="130" mass="13951">MNDAGHDSHGAALHDVAPHDAAALPHGTLKGYLTGFVLSAILTAIPFWLVMAGPFFSSQTTAVIVLALAGVQVVVHMTFFLHMNGRVEGGWSMMALVFTIIVVVIVLAGSLWVMTHLNANLMAPEQMMRR</sequence>